<keyword evidence="3" id="KW-0804">Transcription</keyword>
<dbReference type="PROSITE" id="PS51519">
    <property type="entry name" value="RWP_RK"/>
    <property type="match status" value="1"/>
</dbReference>
<keyword evidence="7" id="KW-1185">Reference proteome</keyword>
<dbReference type="OrthoDB" id="1728725at2759"/>
<gene>
    <name evidence="6" type="ORF">E3N88_30920</name>
</gene>
<dbReference type="GO" id="GO:0003677">
    <property type="term" value="F:DNA binding"/>
    <property type="evidence" value="ECO:0007669"/>
    <property type="project" value="UniProtKB-KW"/>
</dbReference>
<keyword evidence="1" id="KW-0805">Transcription regulation</keyword>
<keyword evidence="2" id="KW-0238">DNA-binding</keyword>
<dbReference type="Gene3D" id="3.30.450.40">
    <property type="match status" value="1"/>
</dbReference>
<organism evidence="6 7">
    <name type="scientific">Mikania micrantha</name>
    <name type="common">bitter vine</name>
    <dbReference type="NCBI Taxonomy" id="192012"/>
    <lineage>
        <taxon>Eukaryota</taxon>
        <taxon>Viridiplantae</taxon>
        <taxon>Streptophyta</taxon>
        <taxon>Embryophyta</taxon>
        <taxon>Tracheophyta</taxon>
        <taxon>Spermatophyta</taxon>
        <taxon>Magnoliopsida</taxon>
        <taxon>eudicotyledons</taxon>
        <taxon>Gunneridae</taxon>
        <taxon>Pentapetalae</taxon>
        <taxon>asterids</taxon>
        <taxon>campanulids</taxon>
        <taxon>Asterales</taxon>
        <taxon>Asteraceae</taxon>
        <taxon>Asteroideae</taxon>
        <taxon>Heliantheae alliance</taxon>
        <taxon>Eupatorieae</taxon>
        <taxon>Mikania</taxon>
    </lineage>
</organism>
<evidence type="ECO:0000256" key="1">
    <source>
        <dbReference type="ARBA" id="ARBA00023015"/>
    </source>
</evidence>
<evidence type="ECO:0000256" key="4">
    <source>
        <dbReference type="ARBA" id="ARBA00023242"/>
    </source>
</evidence>
<keyword evidence="4" id="KW-0539">Nucleus</keyword>
<feature type="domain" description="RWP-RK" evidence="5">
    <location>
        <begin position="168"/>
        <end position="255"/>
    </location>
</feature>
<dbReference type="InterPro" id="IPR045012">
    <property type="entry name" value="NLP"/>
</dbReference>
<dbReference type="Proteomes" id="UP000326396">
    <property type="component" value="Linkage Group LG5"/>
</dbReference>
<dbReference type="InterPro" id="IPR029016">
    <property type="entry name" value="GAF-like_dom_sf"/>
</dbReference>
<evidence type="ECO:0000313" key="7">
    <source>
        <dbReference type="Proteomes" id="UP000326396"/>
    </source>
</evidence>
<reference evidence="6 7" key="1">
    <citation type="submission" date="2019-05" db="EMBL/GenBank/DDBJ databases">
        <title>Mikania micrantha, genome provides insights into the molecular mechanism of rapid growth.</title>
        <authorList>
            <person name="Liu B."/>
        </authorList>
    </citation>
    <scope>NUCLEOTIDE SEQUENCE [LARGE SCALE GENOMIC DNA]</scope>
    <source>
        <strain evidence="6">NLD-2019</strain>
        <tissue evidence="6">Leaf</tissue>
    </source>
</reference>
<evidence type="ECO:0000256" key="2">
    <source>
        <dbReference type="ARBA" id="ARBA00023125"/>
    </source>
</evidence>
<dbReference type="EMBL" id="SZYD01000015">
    <property type="protein sequence ID" value="KAD3641696.1"/>
    <property type="molecule type" value="Genomic_DNA"/>
</dbReference>
<name>A0A5N6MNU1_9ASTR</name>
<dbReference type="GO" id="GO:0003700">
    <property type="term" value="F:DNA-binding transcription factor activity"/>
    <property type="evidence" value="ECO:0007669"/>
    <property type="project" value="InterPro"/>
</dbReference>
<dbReference type="AlphaFoldDB" id="A0A5N6MNU1"/>
<proteinExistence type="predicted"/>
<evidence type="ECO:0000313" key="6">
    <source>
        <dbReference type="EMBL" id="KAD3641696.1"/>
    </source>
</evidence>
<dbReference type="PANTHER" id="PTHR32002:SF35">
    <property type="entry name" value="PROTEIN NLP6"/>
    <property type="match status" value="1"/>
</dbReference>
<accession>A0A5N6MNU1</accession>
<comment type="caution">
    <text evidence="6">The sequence shown here is derived from an EMBL/GenBank/DDBJ whole genome shotgun (WGS) entry which is preliminary data.</text>
</comment>
<evidence type="ECO:0000256" key="3">
    <source>
        <dbReference type="ARBA" id="ARBA00023163"/>
    </source>
</evidence>
<dbReference type="InterPro" id="IPR003035">
    <property type="entry name" value="RWP-RK_dom"/>
</dbReference>
<protein>
    <recommendedName>
        <fullName evidence="5">RWP-RK domain-containing protein</fullName>
    </recommendedName>
</protein>
<evidence type="ECO:0000259" key="5">
    <source>
        <dbReference type="PROSITE" id="PS51519"/>
    </source>
</evidence>
<sequence length="502" mass="56205">MLFLDQMVFAQFWASIDFKSAHVTVLSTRGQPFGLSTYTNELWSYRIKCLDHNSYVNHDTKLCIGLPGRVFLNGSPEWTQDVSKYNDILYPQLSDAKRSNIRGSLAMPVIDRDGCIGALEFVMTNLKEDFSHEMSEVCKALEGVGLKSVILNENINSDISKDYSSIVESPNTTVFSRNSKSCNVTCNDITKLFGMPKADAAKICRLSSDNTLTKVQRRYGIDKWPCVRKGVAKSSAHNALERGRAYHTRPDETRQIERINYLLMKDNDDINFEEDLVDKHMDYLISNDGKRLGEQDDEDPNPVLLEIETQIPPFSDFTTFHACSCGDFTTQIRLAFAVGFHLLNRLPENYNASDQNVSLDLDYYSTVDELIELGPEKLKVFVAFVTNFPFFYMVGIGCTRIKKTEGISGILKDILSGSSLVATMSVSPALSRPPEQIYGSSVNAPVRHKCLSVIGKLMYFTTADMIQSLLGVANISRYIVGPTSVVPSLQIAEILMEKLSET</sequence>
<dbReference type="PANTHER" id="PTHR32002">
    <property type="entry name" value="PROTEIN NLP8"/>
    <property type="match status" value="1"/>
</dbReference>